<dbReference type="Proteomes" id="UP000234560">
    <property type="component" value="Chromosome"/>
</dbReference>
<protein>
    <submittedName>
        <fullName evidence="2">Uncharacterized protein</fullName>
    </submittedName>
</protein>
<evidence type="ECO:0000313" key="3">
    <source>
        <dbReference type="Proteomes" id="UP000234560"/>
    </source>
</evidence>
<sequence>MRSSLTRSFLAAATVCAVAVSGTAVAGAEDSVTTVPETAVRQAADADGSAAGTVYTAVGWTLSALGIAAWIAEIAYAYNFLVRHGTIQGNLIPGLPSASSDFM</sequence>
<reference evidence="2" key="1">
    <citation type="submission" date="2017-12" db="EMBL/GenBank/DDBJ databases">
        <authorList>
            <person name="Thomas-White K."/>
            <person name="Wolfe A.J."/>
        </authorList>
    </citation>
    <scope>NUCLEOTIDE SEQUENCE</scope>
    <source>
        <strain evidence="2">UMB0763</strain>
    </source>
</reference>
<organism evidence="2 3">
    <name type="scientific">Corynebacterium pyruviciproducens</name>
    <dbReference type="NCBI Taxonomy" id="598660"/>
    <lineage>
        <taxon>Bacteria</taxon>
        <taxon>Bacillati</taxon>
        <taxon>Actinomycetota</taxon>
        <taxon>Actinomycetes</taxon>
        <taxon>Mycobacteriales</taxon>
        <taxon>Corynebacteriaceae</taxon>
        <taxon>Corynebacterium</taxon>
    </lineage>
</organism>
<accession>A0AAF0YT07</accession>
<keyword evidence="1" id="KW-0732">Signal</keyword>
<dbReference type="AlphaFoldDB" id="A0AAF0YT07"/>
<dbReference type="EMBL" id="CP136958">
    <property type="protein sequence ID" value="WOT01183.1"/>
    <property type="molecule type" value="Genomic_DNA"/>
</dbReference>
<dbReference type="RefSeq" id="WP_101678069.1">
    <property type="nucleotide sequence ID" value="NZ_CAMIHY010000002.1"/>
</dbReference>
<gene>
    <name evidence="2" type="ORF">CYJ47_07740</name>
</gene>
<proteinExistence type="predicted"/>
<name>A0AAF0YT07_9CORY</name>
<feature type="chain" id="PRO_5042035711" evidence="1">
    <location>
        <begin position="27"/>
        <end position="103"/>
    </location>
</feature>
<dbReference type="KEGG" id="cpyr:CYJ47_07740"/>
<reference evidence="2" key="2">
    <citation type="submission" date="2023-10" db="EMBL/GenBank/DDBJ databases">
        <authorList>
            <person name="Choi B."/>
        </authorList>
    </citation>
    <scope>NUCLEOTIDE SEQUENCE</scope>
    <source>
        <strain evidence="2">UMB0763</strain>
    </source>
</reference>
<evidence type="ECO:0000313" key="2">
    <source>
        <dbReference type="EMBL" id="WOT01183.1"/>
    </source>
</evidence>
<evidence type="ECO:0000256" key="1">
    <source>
        <dbReference type="SAM" id="SignalP"/>
    </source>
</evidence>
<feature type="signal peptide" evidence="1">
    <location>
        <begin position="1"/>
        <end position="26"/>
    </location>
</feature>